<dbReference type="AlphaFoldDB" id="A0AA43TVD9"/>
<name>A0AA43TVD9_9LECA</name>
<dbReference type="PANTHER" id="PTHR42912">
    <property type="entry name" value="METHYLTRANSFERASE"/>
    <property type="match status" value="1"/>
</dbReference>
<accession>A0AA43TVD9</accession>
<dbReference type="EMBL" id="JAPUFD010000022">
    <property type="protein sequence ID" value="MDI1493006.1"/>
    <property type="molecule type" value="Genomic_DNA"/>
</dbReference>
<keyword evidence="2" id="KW-1133">Transmembrane helix</keyword>
<dbReference type="Gene3D" id="3.40.50.150">
    <property type="entry name" value="Vaccinia Virus protein VP39"/>
    <property type="match status" value="1"/>
</dbReference>
<feature type="transmembrane region" description="Helical" evidence="2">
    <location>
        <begin position="25"/>
        <end position="44"/>
    </location>
</feature>
<dbReference type="SUPFAM" id="SSF53335">
    <property type="entry name" value="S-adenosyl-L-methionine-dependent methyltransferases"/>
    <property type="match status" value="1"/>
</dbReference>
<dbReference type="Proteomes" id="UP001161017">
    <property type="component" value="Unassembled WGS sequence"/>
</dbReference>
<sequence>MNVVPPRPHAHVFTPRQALSGRAPLYFVSGIGFYYVAIYGYWLYQLSTEPGHPPSVDGSDGSSPDPDTSDRYNDLAQSFDNEVDTTETLSGIDAVRKRLVNQATGHVLETSVGTGRNAKYYNLRACKSITFLDQSGPMLEIARQKWKELHPKLPTETKIAFRQQAALELADAPEEGYDTIIQTMGVCSTPVPMDTLRHLGGLLNPRTGRLLLIEHGRAYYDWINFILDRSARGHGEKYGCYHNRDIGEIVKQSGLVVQRMERPHWWNLGTVWLVEARPNGWKEPQAHVGRAQARRLV</sequence>
<dbReference type="InterPro" id="IPR050508">
    <property type="entry name" value="Methyltransf_Superfamily"/>
</dbReference>
<protein>
    <recommendedName>
        <fullName evidence="5">S-adenosyl-L-methionine-dependent methyltransferase</fullName>
    </recommendedName>
</protein>
<feature type="compositionally biased region" description="Low complexity" evidence="1">
    <location>
        <begin position="54"/>
        <end position="66"/>
    </location>
</feature>
<keyword evidence="2" id="KW-0812">Transmembrane</keyword>
<keyword evidence="2" id="KW-0472">Membrane</keyword>
<evidence type="ECO:0000256" key="2">
    <source>
        <dbReference type="SAM" id="Phobius"/>
    </source>
</evidence>
<organism evidence="3 4">
    <name type="scientific">Ramalina farinacea</name>
    <dbReference type="NCBI Taxonomy" id="258253"/>
    <lineage>
        <taxon>Eukaryota</taxon>
        <taxon>Fungi</taxon>
        <taxon>Dikarya</taxon>
        <taxon>Ascomycota</taxon>
        <taxon>Pezizomycotina</taxon>
        <taxon>Lecanoromycetes</taxon>
        <taxon>OSLEUM clade</taxon>
        <taxon>Lecanoromycetidae</taxon>
        <taxon>Lecanorales</taxon>
        <taxon>Lecanorineae</taxon>
        <taxon>Ramalinaceae</taxon>
        <taxon>Ramalina</taxon>
    </lineage>
</organism>
<evidence type="ECO:0008006" key="5">
    <source>
        <dbReference type="Google" id="ProtNLM"/>
    </source>
</evidence>
<evidence type="ECO:0000313" key="4">
    <source>
        <dbReference type="Proteomes" id="UP001161017"/>
    </source>
</evidence>
<dbReference type="InterPro" id="IPR029063">
    <property type="entry name" value="SAM-dependent_MTases_sf"/>
</dbReference>
<feature type="region of interest" description="Disordered" evidence="1">
    <location>
        <begin position="52"/>
        <end position="79"/>
    </location>
</feature>
<keyword evidence="4" id="KW-1185">Reference proteome</keyword>
<evidence type="ECO:0000256" key="1">
    <source>
        <dbReference type="SAM" id="MobiDB-lite"/>
    </source>
</evidence>
<dbReference type="GO" id="GO:0008168">
    <property type="term" value="F:methyltransferase activity"/>
    <property type="evidence" value="ECO:0007669"/>
    <property type="project" value="TreeGrafter"/>
</dbReference>
<dbReference type="PANTHER" id="PTHR42912:SF83">
    <property type="entry name" value="METHYLTRANSFERASE TYPE 11 DOMAIN-CONTAINING PROTEIN"/>
    <property type="match status" value="1"/>
</dbReference>
<gene>
    <name evidence="3" type="ORF">OHK93_004790</name>
</gene>
<dbReference type="Pfam" id="PF13489">
    <property type="entry name" value="Methyltransf_23"/>
    <property type="match status" value="1"/>
</dbReference>
<comment type="caution">
    <text evidence="3">The sequence shown here is derived from an EMBL/GenBank/DDBJ whole genome shotgun (WGS) entry which is preliminary data.</text>
</comment>
<proteinExistence type="predicted"/>
<evidence type="ECO:0000313" key="3">
    <source>
        <dbReference type="EMBL" id="MDI1493006.1"/>
    </source>
</evidence>
<dbReference type="CDD" id="cd02440">
    <property type="entry name" value="AdoMet_MTases"/>
    <property type="match status" value="1"/>
</dbReference>
<reference evidence="3" key="1">
    <citation type="journal article" date="2023" name="Genome Biol. Evol.">
        <title>First Whole Genome Sequence and Flow Cytometry Genome Size Data for the Lichen-Forming Fungus Ramalina farinacea (Ascomycota).</title>
        <authorList>
            <person name="Llewellyn T."/>
            <person name="Mian S."/>
            <person name="Hill R."/>
            <person name="Leitch I.J."/>
            <person name="Gaya E."/>
        </authorList>
    </citation>
    <scope>NUCLEOTIDE SEQUENCE</scope>
    <source>
        <strain evidence="3">LIQ254RAFAR</strain>
    </source>
</reference>